<feature type="domain" description="CYRIA/CYRIB Rac1 binding" evidence="5">
    <location>
        <begin position="22"/>
        <end position="322"/>
    </location>
</feature>
<dbReference type="Pfam" id="PF07159">
    <property type="entry name" value="CYRIA-B_Rac1-bd"/>
    <property type="match status" value="1"/>
</dbReference>
<comment type="subcellular location">
    <subcellularLocation>
        <location evidence="1">Membrane</location>
        <topology evidence="1">Lipid-anchor</topology>
    </subcellularLocation>
</comment>
<organism evidence="6">
    <name type="scientific">Xenopsylla cheopis</name>
    <name type="common">Oriental rat flea</name>
    <name type="synonym">Pulex cheopis</name>
    <dbReference type="NCBI Taxonomy" id="163159"/>
    <lineage>
        <taxon>Eukaryota</taxon>
        <taxon>Metazoa</taxon>
        <taxon>Ecdysozoa</taxon>
        <taxon>Arthropoda</taxon>
        <taxon>Hexapoda</taxon>
        <taxon>Insecta</taxon>
        <taxon>Pterygota</taxon>
        <taxon>Neoptera</taxon>
        <taxon>Endopterygota</taxon>
        <taxon>Siphonaptera</taxon>
        <taxon>Pulicidae</taxon>
        <taxon>Xenopsyllinae</taxon>
        <taxon>Xenopsylla</taxon>
    </lineage>
</organism>
<protein>
    <recommendedName>
        <fullName evidence="5">CYRIA/CYRIB Rac1 binding domain-containing protein</fullName>
    </recommendedName>
</protein>
<proteinExistence type="inferred from homology"/>
<keyword evidence="3" id="KW-0472">Membrane</keyword>
<evidence type="ECO:0000313" key="6">
    <source>
        <dbReference type="EMBL" id="NOV44825.1"/>
    </source>
</evidence>
<evidence type="ECO:0000256" key="1">
    <source>
        <dbReference type="ARBA" id="ARBA00004635"/>
    </source>
</evidence>
<dbReference type="InterPro" id="IPR039789">
    <property type="entry name" value="CYRI"/>
</dbReference>
<dbReference type="EMBL" id="GIIL01001099">
    <property type="protein sequence ID" value="NOV44825.1"/>
    <property type="molecule type" value="Transcribed_RNA"/>
</dbReference>
<keyword evidence="4" id="KW-0449">Lipoprotein</keyword>
<dbReference type="PANTHER" id="PTHR12422">
    <property type="entry name" value="GH09096P"/>
    <property type="match status" value="1"/>
</dbReference>
<dbReference type="AlphaFoldDB" id="A0A6M2DEX0"/>
<comment type="similarity">
    <text evidence="2">Belongs to the CYRI family.</text>
</comment>
<evidence type="ECO:0000256" key="4">
    <source>
        <dbReference type="ARBA" id="ARBA00023288"/>
    </source>
</evidence>
<reference evidence="6" key="1">
    <citation type="submission" date="2020-03" db="EMBL/GenBank/DDBJ databases">
        <title>Transcriptomic Profiling of the Digestive Tract of the Rat Flea, Xenopsylla cheopis, Following Blood Feeding and Infection with Yersinia pestis.</title>
        <authorList>
            <person name="Bland D.M."/>
            <person name="Martens C.A."/>
            <person name="Virtaneva K."/>
            <person name="Kanakabandi K."/>
            <person name="Long D."/>
            <person name="Rosenke R."/>
            <person name="Saturday G.A."/>
            <person name="Hoyt F.H."/>
            <person name="Bruno D.P."/>
            <person name="Ribeiro J.M.C."/>
            <person name="Hinnebusch J."/>
        </authorList>
    </citation>
    <scope>NUCLEOTIDE SEQUENCE</scope>
</reference>
<name>A0A6M2DEX0_XENCH</name>
<evidence type="ECO:0000256" key="2">
    <source>
        <dbReference type="ARBA" id="ARBA00005778"/>
    </source>
</evidence>
<sequence>MGKLLSILARDDANCFTSQRYDVFLDFENAVPTETEREVYNEVQRVLRASDRILEEIQSYKGAGKEVREAISDPNPECLERAWKTILPLVEKLRYCYEHSVELEKAVPHLLEKLVGGEWSPTQHLETQQALVKQLAEILEFVLKFDEYKMKTPAIQNDFSYYRRVVSRQRNTHDSESPELLVSVELANKMSLFYAHATPMLKVLSESVSKFVAEHESDIENTTETLGTMAKVCLRMLENPKLVAQFEREETHLLVLRVMVGLVILYDHVHPAGAFTRNSYVDVKGCIRLLHSQPAHRAEPLLNALRYTTKHLNEETTSKSIKNMLST</sequence>
<evidence type="ECO:0000256" key="3">
    <source>
        <dbReference type="ARBA" id="ARBA00023136"/>
    </source>
</evidence>
<dbReference type="GO" id="GO:0031267">
    <property type="term" value="F:small GTPase binding"/>
    <property type="evidence" value="ECO:0007669"/>
    <property type="project" value="InterPro"/>
</dbReference>
<dbReference type="GO" id="GO:0016020">
    <property type="term" value="C:membrane"/>
    <property type="evidence" value="ECO:0007669"/>
    <property type="project" value="UniProtKB-SubCell"/>
</dbReference>
<dbReference type="GO" id="GO:0030833">
    <property type="term" value="P:regulation of actin filament polymerization"/>
    <property type="evidence" value="ECO:0007669"/>
    <property type="project" value="InterPro"/>
</dbReference>
<evidence type="ECO:0000259" key="5">
    <source>
        <dbReference type="Pfam" id="PF07159"/>
    </source>
</evidence>
<dbReference type="InterPro" id="IPR009828">
    <property type="entry name" value="CYRIA/CYRIB_Rac1-bd"/>
</dbReference>
<accession>A0A6M2DEX0</accession>